<accession>A0ABS5V7X1</accession>
<evidence type="ECO:0000313" key="2">
    <source>
        <dbReference type="EMBL" id="MBT1445123.1"/>
    </source>
</evidence>
<dbReference type="RefSeq" id="WP_214507332.1">
    <property type="nucleotide sequence ID" value="NZ_JAHEPS010000004.1"/>
</dbReference>
<keyword evidence="3" id="KW-1185">Reference proteome</keyword>
<name>A0ABS5V7X1_9GAMM</name>
<keyword evidence="1" id="KW-0812">Transmembrane</keyword>
<evidence type="ECO:0000256" key="1">
    <source>
        <dbReference type="SAM" id="Phobius"/>
    </source>
</evidence>
<keyword evidence="1" id="KW-0472">Membrane</keyword>
<dbReference type="Proteomes" id="UP001195903">
    <property type="component" value="Unassembled WGS sequence"/>
</dbReference>
<reference evidence="2 3" key="1">
    <citation type="submission" date="2021-05" db="EMBL/GenBank/DDBJ databases">
        <title>Shewanella sp. JM162201.</title>
        <authorList>
            <person name="Xu S."/>
            <person name="Li A."/>
        </authorList>
    </citation>
    <scope>NUCLEOTIDE SEQUENCE [LARGE SCALE GENOMIC DNA]</scope>
    <source>
        <strain evidence="2 3">JM162201</strain>
    </source>
</reference>
<sequence length="339" mass="38651">MNMLSFLLGAPIRAQRAAKGLFADADELAALQAYYDESLAPLCRKFENQRVTALKHARKRCYLGAAAYAGAALFALPFIRPDAEFAPLIWMAAIALAVIGWRWASFPMRHYSSNVQAEIYPRIFRYFGPDFVFAKGQDMGLRMFKEAKILPGYDKARFDDCVLGSHLGVEIGINEVQLLREDRDKDNKPQDVTVFRGLIISLASHKPFKGHTVVIRSRSSLTNFFSDSHGGLERVRLEDPQFEKLFDVFSSDQIEARVLLTTAFMERLLNLANFFNSRIQCAFHLNRLLITIESRDNRFEQSSIFNGATFEYEFSQINAEMKQLFAIIELLKLNEYTGL</sequence>
<comment type="caution">
    <text evidence="2">The sequence shown here is derived from an EMBL/GenBank/DDBJ whole genome shotgun (WGS) entry which is preliminary data.</text>
</comment>
<protein>
    <submittedName>
        <fullName evidence="2">DUF3137 domain-containing protein</fullName>
    </submittedName>
</protein>
<organism evidence="2 3">
    <name type="scientific">Shewanella jiangmenensis</name>
    <dbReference type="NCBI Taxonomy" id="2837387"/>
    <lineage>
        <taxon>Bacteria</taxon>
        <taxon>Pseudomonadati</taxon>
        <taxon>Pseudomonadota</taxon>
        <taxon>Gammaproteobacteria</taxon>
        <taxon>Alteromonadales</taxon>
        <taxon>Shewanellaceae</taxon>
        <taxon>Shewanella</taxon>
    </lineage>
</organism>
<dbReference type="Pfam" id="PF11335">
    <property type="entry name" value="DUF3137"/>
    <property type="match status" value="1"/>
</dbReference>
<keyword evidence="1" id="KW-1133">Transmembrane helix</keyword>
<feature type="transmembrane region" description="Helical" evidence="1">
    <location>
        <begin position="85"/>
        <end position="104"/>
    </location>
</feature>
<evidence type="ECO:0000313" key="3">
    <source>
        <dbReference type="Proteomes" id="UP001195903"/>
    </source>
</evidence>
<feature type="transmembrane region" description="Helical" evidence="1">
    <location>
        <begin position="61"/>
        <end position="79"/>
    </location>
</feature>
<dbReference type="EMBL" id="JAHEPS010000004">
    <property type="protein sequence ID" value="MBT1445123.1"/>
    <property type="molecule type" value="Genomic_DNA"/>
</dbReference>
<proteinExistence type="predicted"/>
<gene>
    <name evidence="2" type="ORF">KJI95_11390</name>
</gene>
<dbReference type="InterPro" id="IPR021484">
    <property type="entry name" value="DUF3137"/>
</dbReference>